<dbReference type="Proteomes" id="UP000006898">
    <property type="component" value="Chromosome"/>
</dbReference>
<evidence type="ECO:0000313" key="2">
    <source>
        <dbReference type="Proteomes" id="UP000006898"/>
    </source>
</evidence>
<organism evidence="1 2">
    <name type="scientific">Methylomirabilis oxygeniifera</name>
    <dbReference type="NCBI Taxonomy" id="671143"/>
    <lineage>
        <taxon>Bacteria</taxon>
        <taxon>Candidatus Methylomirabilota</taxon>
        <taxon>Candidatus Methylomirabilia</taxon>
        <taxon>Candidatus Methylomirabilales</taxon>
        <taxon>Candidatus Methylomirabilaceae</taxon>
        <taxon>Candidatus Methylomirabilis</taxon>
    </lineage>
</organism>
<proteinExistence type="predicted"/>
<name>D5MKC9_METO1</name>
<dbReference type="EMBL" id="FP565575">
    <property type="protein sequence ID" value="CBE69751.1"/>
    <property type="molecule type" value="Genomic_DNA"/>
</dbReference>
<dbReference type="KEGG" id="mox:DAMO_2679"/>
<reference evidence="1 2" key="1">
    <citation type="journal article" date="2010" name="Nature">
        <title>Nitrite-driven anaerobic methane oxidation by oxygenic bacteria.</title>
        <authorList>
            <person name="Ettwig K.F."/>
            <person name="Butler M.K."/>
            <person name="Le Paslier D."/>
            <person name="Pelletier E."/>
            <person name="Mangenot S."/>
            <person name="Kuypers M.M.M."/>
            <person name="Schreiber F."/>
            <person name="Dutilh B.E."/>
            <person name="Zedelius J."/>
            <person name="de Beer D."/>
            <person name="Gloerich J."/>
            <person name="Wessels H.J.C.T."/>
            <person name="van Allen T."/>
            <person name="Luesken F."/>
            <person name="Wu M."/>
            <person name="van de Pas-Schoonen K.T."/>
            <person name="Op den Camp H.J.M."/>
            <person name="Janssen-Megens E.M."/>
            <person name="Francoijs K-J."/>
            <person name="Stunnenberg H."/>
            <person name="Weissenbach J."/>
            <person name="Jetten M.S.M."/>
            <person name="Strous M."/>
        </authorList>
    </citation>
    <scope>NUCLEOTIDE SEQUENCE [LARGE SCALE GENOMIC DNA]</scope>
</reference>
<evidence type="ECO:0000313" key="1">
    <source>
        <dbReference type="EMBL" id="CBE69751.1"/>
    </source>
</evidence>
<sequence length="87" mass="9852">MCLGFADSHLILFVLTSWKVATTVELTKLAYASYQLCPTMGAYQGPLFHFPNFYIPLDAAYMVHFGLFIFYRGSCQGSNYLAYFVVV</sequence>
<gene>
    <name evidence="1" type="ORF">DAMO_2679</name>
</gene>
<dbReference type="HOGENOM" id="CLU_2477599_0_0_0"/>
<dbReference type="AlphaFoldDB" id="D5MKC9"/>
<accession>D5MKC9</accession>
<protein>
    <submittedName>
        <fullName evidence="1">Uncharacterized protein</fullName>
    </submittedName>
</protein>